<dbReference type="InterPro" id="IPR020058">
    <property type="entry name" value="Glu/Gln-tRNA-synth_Ib_cat-dom"/>
</dbReference>
<evidence type="ECO:0000256" key="7">
    <source>
        <dbReference type="RuleBase" id="RU363037"/>
    </source>
</evidence>
<organism evidence="9 10">
    <name type="scientific">Acetobacter suratthaniensis</name>
    <dbReference type="NCBI Taxonomy" id="1502841"/>
    <lineage>
        <taxon>Bacteria</taxon>
        <taxon>Pseudomonadati</taxon>
        <taxon>Pseudomonadota</taxon>
        <taxon>Alphaproteobacteria</taxon>
        <taxon>Acetobacterales</taxon>
        <taxon>Acetobacteraceae</taxon>
        <taxon>Acetobacter</taxon>
    </lineage>
</organism>
<dbReference type="InterPro" id="IPR049940">
    <property type="entry name" value="GluQ/Sye"/>
</dbReference>
<evidence type="ECO:0000313" key="9">
    <source>
        <dbReference type="EMBL" id="MBO1327948.1"/>
    </source>
</evidence>
<keyword evidence="4" id="KW-0862">Zinc</keyword>
<dbReference type="EC" id="6.1.1.-" evidence="9"/>
<evidence type="ECO:0000259" key="8">
    <source>
        <dbReference type="Pfam" id="PF00749"/>
    </source>
</evidence>
<gene>
    <name evidence="9" type="primary">gluQRS</name>
    <name evidence="9" type="ORF">J2D75_05585</name>
</gene>
<feature type="domain" description="Glutamyl/glutaminyl-tRNA synthetase class Ib catalytic" evidence="8">
    <location>
        <begin position="20"/>
        <end position="296"/>
    </location>
</feature>
<dbReference type="NCBIfam" id="NF004315">
    <property type="entry name" value="PRK05710.1-4"/>
    <property type="match status" value="1"/>
</dbReference>
<keyword evidence="1 7" id="KW-0436">Ligase</keyword>
<keyword evidence="3 7" id="KW-0547">Nucleotide-binding</keyword>
<dbReference type="InterPro" id="IPR014729">
    <property type="entry name" value="Rossmann-like_a/b/a_fold"/>
</dbReference>
<keyword evidence="6 7" id="KW-0030">Aminoacyl-tRNA synthetase</keyword>
<dbReference type="RefSeq" id="WP_207853716.1">
    <property type="nucleotide sequence ID" value="NZ_JAFVMG010000003.1"/>
</dbReference>
<comment type="similarity">
    <text evidence="7">Belongs to the class-I aminoacyl-tRNA synthetase family.</text>
</comment>
<keyword evidence="2" id="KW-0479">Metal-binding</keyword>
<evidence type="ECO:0000256" key="6">
    <source>
        <dbReference type="ARBA" id="ARBA00023146"/>
    </source>
</evidence>
<comment type="caution">
    <text evidence="9">The sequence shown here is derived from an EMBL/GenBank/DDBJ whole genome shotgun (WGS) entry which is preliminary data.</text>
</comment>
<reference evidence="9 10" key="1">
    <citation type="submission" date="2021-03" db="EMBL/GenBank/DDBJ databases">
        <title>The complete genome sequence of Acetobacter suratthaniensis TBRC 1719.</title>
        <authorList>
            <person name="Charoenyingcharoen P."/>
            <person name="Yukphan P."/>
        </authorList>
    </citation>
    <scope>NUCLEOTIDE SEQUENCE [LARGE SCALE GENOMIC DNA]</scope>
    <source>
        <strain evidence="9 10">TBRC 1719</strain>
    </source>
</reference>
<evidence type="ECO:0000256" key="1">
    <source>
        <dbReference type="ARBA" id="ARBA00022598"/>
    </source>
</evidence>
<keyword evidence="5 7" id="KW-0067">ATP-binding</keyword>
<accession>A0ABS3LK22</accession>
<evidence type="ECO:0000313" key="10">
    <source>
        <dbReference type="Proteomes" id="UP000664399"/>
    </source>
</evidence>
<protein>
    <submittedName>
        <fullName evidence="9">tRNA glutamyl-Q(34) synthetase GluQRS</fullName>
        <ecNumber evidence="9">6.1.1.-</ecNumber>
    </submittedName>
</protein>
<dbReference type="InterPro" id="IPR000924">
    <property type="entry name" value="Glu/Gln-tRNA-synth"/>
</dbReference>
<keyword evidence="10" id="KW-1185">Reference proteome</keyword>
<evidence type="ECO:0000256" key="4">
    <source>
        <dbReference type="ARBA" id="ARBA00022833"/>
    </source>
</evidence>
<evidence type="ECO:0000256" key="3">
    <source>
        <dbReference type="ARBA" id="ARBA00022741"/>
    </source>
</evidence>
<dbReference type="Gene3D" id="3.40.50.620">
    <property type="entry name" value="HUPs"/>
    <property type="match status" value="1"/>
</dbReference>
<evidence type="ECO:0000256" key="2">
    <source>
        <dbReference type="ARBA" id="ARBA00022723"/>
    </source>
</evidence>
<dbReference type="PROSITE" id="PS00178">
    <property type="entry name" value="AA_TRNA_LIGASE_I"/>
    <property type="match status" value="1"/>
</dbReference>
<keyword evidence="7" id="KW-0648">Protein biosynthesis</keyword>
<dbReference type="Pfam" id="PF00749">
    <property type="entry name" value="tRNA-synt_1c"/>
    <property type="match status" value="1"/>
</dbReference>
<dbReference type="PANTHER" id="PTHR43311">
    <property type="entry name" value="GLUTAMATE--TRNA LIGASE"/>
    <property type="match status" value="1"/>
</dbReference>
<dbReference type="PRINTS" id="PR00987">
    <property type="entry name" value="TRNASYNTHGLU"/>
</dbReference>
<dbReference type="GO" id="GO:0016874">
    <property type="term" value="F:ligase activity"/>
    <property type="evidence" value="ECO:0007669"/>
    <property type="project" value="UniProtKB-KW"/>
</dbReference>
<dbReference type="SUPFAM" id="SSF52374">
    <property type="entry name" value="Nucleotidylyl transferase"/>
    <property type="match status" value="1"/>
</dbReference>
<dbReference type="InterPro" id="IPR001412">
    <property type="entry name" value="aa-tRNA-synth_I_CS"/>
</dbReference>
<proteinExistence type="inferred from homology"/>
<evidence type="ECO:0000256" key="5">
    <source>
        <dbReference type="ARBA" id="ARBA00022840"/>
    </source>
</evidence>
<dbReference type="Proteomes" id="UP000664399">
    <property type="component" value="Unassembled WGS sequence"/>
</dbReference>
<name>A0ABS3LK22_9PROT</name>
<dbReference type="EMBL" id="JAFVMG010000003">
    <property type="protein sequence ID" value="MBO1327948.1"/>
    <property type="molecule type" value="Genomic_DNA"/>
</dbReference>
<dbReference type="PANTHER" id="PTHR43311:SF1">
    <property type="entry name" value="GLUTAMYL-Q TRNA(ASP) SYNTHETASE"/>
    <property type="match status" value="1"/>
</dbReference>
<sequence>MNFPLHYNGVTQNGPLCGWRTRFAPSPTGFLHLGHVAAALFGWRYAQEGGAWLIRLEDIDPQRCRPDFAINLLDDLAWLGLHSAEPVLRQSERMATYGQTLLRLQALDVLYPCFCTRSDIQRERAGMMSAPHTAPDGSAVYPGTCRALPAAERARRIEAGQPYVLRLDMARACEHVRQQEGARWPLCYHDLQRGAVTCTPERFGDVVLARRDVPASYHLCVSHDDAVQGITLVTRGEDLRPATDLHRLLQALMGWSVPAYAFHPLLCDAQGRRLAKRAGARSIRSMREEGLSPEAVKALAGMADMLPAGAPVAGPASEAR</sequence>